<dbReference type="PROSITE" id="PS51257">
    <property type="entry name" value="PROKAR_LIPOPROTEIN"/>
    <property type="match status" value="1"/>
</dbReference>
<dbReference type="Gene3D" id="2.120.10.30">
    <property type="entry name" value="TolB, C-terminal domain"/>
    <property type="match status" value="2"/>
</dbReference>
<name>A0A6C0Y3G5_9GAMM</name>
<dbReference type="SUPFAM" id="SSF50956">
    <property type="entry name" value="Thermostable phytase (3-phytase)"/>
    <property type="match status" value="2"/>
</dbReference>
<dbReference type="AlphaFoldDB" id="A0A6C0Y3G5"/>
<dbReference type="InterPro" id="IPR003431">
    <property type="entry name" value="B-propeller_Phytase"/>
</dbReference>
<dbReference type="RefSeq" id="WP_163145890.1">
    <property type="nucleotide sequence ID" value="NZ_CP044455.1"/>
</dbReference>
<dbReference type="InterPro" id="IPR011042">
    <property type="entry name" value="6-blade_b-propeller_TolB-like"/>
</dbReference>
<dbReference type="EMBL" id="CP044455">
    <property type="protein sequence ID" value="QIC70452.1"/>
    <property type="molecule type" value="Genomic_DNA"/>
</dbReference>
<evidence type="ECO:0000313" key="1">
    <source>
        <dbReference type="EMBL" id="QIC70452.1"/>
    </source>
</evidence>
<dbReference type="Pfam" id="PF02333">
    <property type="entry name" value="Phytase"/>
    <property type="match status" value="2"/>
</dbReference>
<evidence type="ECO:0000313" key="2">
    <source>
        <dbReference type="Proteomes" id="UP000503440"/>
    </source>
</evidence>
<gene>
    <name evidence="1" type="ORF">FSC09_08475</name>
</gene>
<sequence length="655" mass="72765">MTMLFKLSTFCAALVALSGCTSSAHTQKNTISSPLHLEQTLSALDQPALPVEQIFKLPITVEDAHWIEIDGLNAQVLTSSKTQGLSLWNSNAQRVQHIPGSFSKIDYRSIGQQLIIQTTDLLQQRPVIFRFDLNTGTWAKPVYLAARSFKTEDNCLYLTPDQSLYSFLVGEEGIGEQWMIQSGGSNQISPHFIRSMSLPPNSGFCVVDDHHDKLYINEEDVGIWAYEADPEADLIRYPVDLNHPYGSILGNVSGLSLIDNALAAMDESKAVLYRYRIEGTSWHKLPPLSLQNVDEPERISLKGTQDQKQLLLVDDQIKLLNINWTTQALPPKKAGLAIPADVETDLVPSRGDAADDPAIWVNQANPRLSRVLGTDKQGGLAVYDLNGKQLQYLKVGRLNNVDIRPNFKLGQQTVDLAIATNRDQNSLHLFSIHQKTGQVKDLGELPTDLNNIYGFCMYQNRQGETFAIPNDKNGTFVQYKIQSKASGLSVEEVLRFKVSSQPEGCVVDDEHDRIYVGEEAKAVWTTRLDDPKQIQLQPVITVGEQVKADIEGLAIYKGQVRDYLVISSQGDDSYVVVDAAAPYQLRGKFKISADLNHEIDAVSETDGLEVTSANLGGIWKKGMLVVQDGRKRMPEGNQNYKYVAWEKIAQALGLE</sequence>
<accession>A0A6C0Y3G5</accession>
<organism evidence="1 2">
    <name type="scientific">Acinetobacter indicus</name>
    <dbReference type="NCBI Taxonomy" id="756892"/>
    <lineage>
        <taxon>Bacteria</taxon>
        <taxon>Pseudomonadati</taxon>
        <taxon>Pseudomonadota</taxon>
        <taxon>Gammaproteobacteria</taxon>
        <taxon>Moraxellales</taxon>
        <taxon>Moraxellaceae</taxon>
        <taxon>Acinetobacter</taxon>
    </lineage>
</organism>
<dbReference type="Proteomes" id="UP000503440">
    <property type="component" value="Chromosome"/>
</dbReference>
<dbReference type="GO" id="GO:0016158">
    <property type="term" value="F:inositol hexakisphosphate 3-phosphatase activity"/>
    <property type="evidence" value="ECO:0007669"/>
    <property type="project" value="InterPro"/>
</dbReference>
<dbReference type="PROSITE" id="PS51662">
    <property type="entry name" value="BP_PHYTASE"/>
    <property type="match status" value="2"/>
</dbReference>
<proteinExistence type="predicted"/>
<reference evidence="1 2" key="1">
    <citation type="submission" date="2019-09" db="EMBL/GenBank/DDBJ databases">
        <title>Non-baumannii Acinetobacter spp. carrying blaNDM-1 isolated in China.</title>
        <authorList>
            <person name="Cui C."/>
            <person name="Chen C."/>
            <person name="Sun J."/>
            <person name="Liu Y."/>
        </authorList>
    </citation>
    <scope>NUCLEOTIDE SEQUENCE [LARGE SCALE GENOMIC DNA]</scope>
    <source>
        <strain evidence="1 2">B18</strain>
    </source>
</reference>
<protein>
    <submittedName>
        <fullName evidence="1">Phytase</fullName>
    </submittedName>
</protein>